<dbReference type="InterPro" id="IPR006860">
    <property type="entry name" value="FecR"/>
</dbReference>
<dbReference type="InterPro" id="IPR012373">
    <property type="entry name" value="Ferrdict_sens_TM"/>
</dbReference>
<organism evidence="4 5">
    <name type="scientific">Algibacter miyuki</name>
    <dbReference type="NCBI Taxonomy" id="1306933"/>
    <lineage>
        <taxon>Bacteria</taxon>
        <taxon>Pseudomonadati</taxon>
        <taxon>Bacteroidota</taxon>
        <taxon>Flavobacteriia</taxon>
        <taxon>Flavobacteriales</taxon>
        <taxon>Flavobacteriaceae</taxon>
        <taxon>Algibacter</taxon>
    </lineage>
</organism>
<protein>
    <submittedName>
        <fullName evidence="4">FecR family protein</fullName>
    </submittedName>
</protein>
<dbReference type="Gene3D" id="2.60.120.1440">
    <property type="match status" value="1"/>
</dbReference>
<sequence>MKNIITKFIANSIAEEELELLYVWLENKDNQNEFERYVLDYHDLNMAMLKNDVSEAYKNVDKSIENKKRSVKIISLFNREYVKYAVAILIIVSSSFFFLSKKTFVDSNNVIIRPGTDKAILTLANGSEIFLDSVTNYQDKMIISAGKEIVYKPSYNKTSPVEYNYLTVPRGGQYHVVLSDGTQVRINSESQLKYPVAFKADETRQVELVYGEAYFDVSPSTSCGGDAFKVFSQSQVIEVLGTQFNIKAYRDETNLYTTLIEGEVLVSTANTDKTLVPNQQSNLDLTTNELLITNVDVKGEIAWVKGEFRLQQKTLKEIMKVLARWYDIEIVFSDKDLEDIRFEGVLSKKQNLVEILNSIKSFGVIRNFKVNDKTITLE</sequence>
<evidence type="ECO:0000313" key="5">
    <source>
        <dbReference type="Proteomes" id="UP001589590"/>
    </source>
</evidence>
<feature type="transmembrane region" description="Helical" evidence="1">
    <location>
        <begin position="81"/>
        <end position="99"/>
    </location>
</feature>
<keyword evidence="1" id="KW-0812">Transmembrane</keyword>
<dbReference type="Pfam" id="PF16344">
    <property type="entry name" value="FecR_C"/>
    <property type="match status" value="1"/>
</dbReference>
<gene>
    <name evidence="4" type="ORF">ACFFU1_14750</name>
</gene>
<dbReference type="EMBL" id="JBHMFA010000015">
    <property type="protein sequence ID" value="MFB9106160.1"/>
    <property type="molecule type" value="Genomic_DNA"/>
</dbReference>
<feature type="domain" description="Protein FecR C-terminal" evidence="3">
    <location>
        <begin position="308"/>
        <end position="377"/>
    </location>
</feature>
<evidence type="ECO:0000259" key="2">
    <source>
        <dbReference type="Pfam" id="PF04773"/>
    </source>
</evidence>
<dbReference type="InterPro" id="IPR032508">
    <property type="entry name" value="FecR_C"/>
</dbReference>
<evidence type="ECO:0000313" key="4">
    <source>
        <dbReference type="EMBL" id="MFB9106160.1"/>
    </source>
</evidence>
<evidence type="ECO:0000256" key="1">
    <source>
        <dbReference type="SAM" id="Phobius"/>
    </source>
</evidence>
<dbReference type="Pfam" id="PF04773">
    <property type="entry name" value="FecR"/>
    <property type="match status" value="1"/>
</dbReference>
<dbReference type="PANTHER" id="PTHR30273">
    <property type="entry name" value="PERIPLASMIC SIGNAL SENSOR AND SIGMA FACTOR ACTIVATOR FECR-RELATED"/>
    <property type="match status" value="1"/>
</dbReference>
<evidence type="ECO:0000259" key="3">
    <source>
        <dbReference type="Pfam" id="PF16344"/>
    </source>
</evidence>
<dbReference type="Gene3D" id="3.55.50.30">
    <property type="match status" value="1"/>
</dbReference>
<dbReference type="RefSeq" id="WP_290267662.1">
    <property type="nucleotide sequence ID" value="NZ_JAUFQP010000001.1"/>
</dbReference>
<keyword evidence="1" id="KW-0472">Membrane</keyword>
<dbReference type="Proteomes" id="UP001589590">
    <property type="component" value="Unassembled WGS sequence"/>
</dbReference>
<feature type="domain" description="FecR protein" evidence="2">
    <location>
        <begin position="167"/>
        <end position="264"/>
    </location>
</feature>
<dbReference type="PIRSF" id="PIRSF018266">
    <property type="entry name" value="FecR"/>
    <property type="match status" value="1"/>
</dbReference>
<comment type="caution">
    <text evidence="4">The sequence shown here is derived from an EMBL/GenBank/DDBJ whole genome shotgun (WGS) entry which is preliminary data.</text>
</comment>
<proteinExistence type="predicted"/>
<dbReference type="PANTHER" id="PTHR30273:SF2">
    <property type="entry name" value="PROTEIN FECR"/>
    <property type="match status" value="1"/>
</dbReference>
<reference evidence="4 5" key="1">
    <citation type="submission" date="2024-09" db="EMBL/GenBank/DDBJ databases">
        <authorList>
            <person name="Sun Q."/>
            <person name="Mori K."/>
        </authorList>
    </citation>
    <scope>NUCLEOTIDE SEQUENCE [LARGE SCALE GENOMIC DNA]</scope>
    <source>
        <strain evidence="4 5">CECT 8300</strain>
    </source>
</reference>
<name>A0ABV5H4B4_9FLAO</name>
<accession>A0ABV5H4B4</accession>
<keyword evidence="1" id="KW-1133">Transmembrane helix</keyword>
<keyword evidence="5" id="KW-1185">Reference proteome</keyword>